<dbReference type="Gene3D" id="2.120.10.30">
    <property type="entry name" value="TolB, C-terminal domain"/>
    <property type="match status" value="1"/>
</dbReference>
<proteinExistence type="predicted"/>
<gene>
    <name evidence="1" type="ORF">HFQ381_LOCUS8456</name>
</gene>
<sequence>MSHYHAETAIAVLHANYEDALQMIFLLVIRITHSRSLEDRLYAIKGTASSSYSRTSLFSSNNANVNLDQDNSLKDVTNETTFNNELLHLNSQRLTVSYSISNGNIQISIYIRSRTRHLMEKKALWSAGGQCKWNSLIQLSHPSGLFFDMFGTLYVADEKNTRVLRWTRGAKQGIQIVDGNPLGSEVNQPCGPKGLSFDRHNTLHVVDWYINRVQRLSIEYTRE</sequence>
<evidence type="ECO:0000313" key="1">
    <source>
        <dbReference type="EMBL" id="CAF4218041.1"/>
    </source>
</evidence>
<dbReference type="InterPro" id="IPR011042">
    <property type="entry name" value="6-blade_b-propeller_TolB-like"/>
</dbReference>
<protein>
    <submittedName>
        <fullName evidence="1">Uncharacterized protein</fullName>
    </submittedName>
</protein>
<evidence type="ECO:0000313" key="2">
    <source>
        <dbReference type="Proteomes" id="UP000663851"/>
    </source>
</evidence>
<dbReference type="AlphaFoldDB" id="A0A820C4W8"/>
<organism evidence="1 2">
    <name type="scientific">Rotaria socialis</name>
    <dbReference type="NCBI Taxonomy" id="392032"/>
    <lineage>
        <taxon>Eukaryota</taxon>
        <taxon>Metazoa</taxon>
        <taxon>Spiralia</taxon>
        <taxon>Gnathifera</taxon>
        <taxon>Rotifera</taxon>
        <taxon>Eurotatoria</taxon>
        <taxon>Bdelloidea</taxon>
        <taxon>Philodinida</taxon>
        <taxon>Philodinidae</taxon>
        <taxon>Rotaria</taxon>
    </lineage>
</organism>
<name>A0A820C4W8_9BILA</name>
<dbReference type="EMBL" id="CAJOBO010000423">
    <property type="protein sequence ID" value="CAF4218041.1"/>
    <property type="molecule type" value="Genomic_DNA"/>
</dbReference>
<dbReference type="Proteomes" id="UP000663851">
    <property type="component" value="Unassembled WGS sequence"/>
</dbReference>
<comment type="caution">
    <text evidence="1">The sequence shown here is derived from an EMBL/GenBank/DDBJ whole genome shotgun (WGS) entry which is preliminary data.</text>
</comment>
<dbReference type="SUPFAM" id="SSF63829">
    <property type="entry name" value="Calcium-dependent phosphotriesterase"/>
    <property type="match status" value="1"/>
</dbReference>
<accession>A0A820C4W8</accession>
<reference evidence="1" key="1">
    <citation type="submission" date="2021-02" db="EMBL/GenBank/DDBJ databases">
        <authorList>
            <person name="Nowell W R."/>
        </authorList>
    </citation>
    <scope>NUCLEOTIDE SEQUENCE</scope>
</reference>